<dbReference type="Gene3D" id="3.40.50.720">
    <property type="entry name" value="NAD(P)-binding Rossmann-like Domain"/>
    <property type="match status" value="1"/>
</dbReference>
<gene>
    <name evidence="3" type="ORF">WDU93_01930</name>
</gene>
<feature type="domain" description="Pyrroline-5-carboxylate reductase catalytic N-terminal" evidence="2">
    <location>
        <begin position="4"/>
        <end position="93"/>
    </location>
</feature>
<accession>A0ABU8LIC3</accession>
<dbReference type="InterPro" id="IPR051267">
    <property type="entry name" value="STEAP_metalloreductase"/>
</dbReference>
<evidence type="ECO:0000313" key="3">
    <source>
        <dbReference type="EMBL" id="MEJ1090437.1"/>
    </source>
</evidence>
<dbReference type="PANTHER" id="PTHR14239">
    <property type="entry name" value="DUDULIN-RELATED"/>
    <property type="match status" value="1"/>
</dbReference>
<evidence type="ECO:0000256" key="1">
    <source>
        <dbReference type="ARBA" id="ARBA00023002"/>
    </source>
</evidence>
<reference evidence="3 4" key="1">
    <citation type="submission" date="2024-02" db="EMBL/GenBank/DDBJ databases">
        <authorList>
            <person name="Saticioglu I.B."/>
        </authorList>
    </citation>
    <scope>NUCLEOTIDE SEQUENCE [LARGE SCALE GENOMIC DNA]</scope>
    <source>
        <strain evidence="3 4">Mu-43</strain>
    </source>
</reference>
<dbReference type="Proteomes" id="UP001366085">
    <property type="component" value="Unassembled WGS sequence"/>
</dbReference>
<keyword evidence="4" id="KW-1185">Reference proteome</keyword>
<name>A0ABU8LIC3_9MICO</name>
<proteinExistence type="predicted"/>
<comment type="caution">
    <text evidence="3">The sequence shown here is derived from an EMBL/GenBank/DDBJ whole genome shotgun (WGS) entry which is preliminary data.</text>
</comment>
<evidence type="ECO:0000259" key="2">
    <source>
        <dbReference type="Pfam" id="PF03807"/>
    </source>
</evidence>
<sequence>MLTKIAVLGVGRVGTAVARAALDAGLAVNVAASGSAEDIALIAEIITPGAAAHTAQDAVADADLVVVAVPLNKYRTLDPAMLEGKIVVDVMNHWAEVDGSLAEVSEDPRRTSEIVAAHLSGSRVVKTLNHIGYHEIEDDARRGSTDGRRALAIAGDDAEAVAAVTELVDRIGFEPVFAGPLAVGAVFEAGTPIFFGSFDAEEMRRALADADVAVPEAVVVGAH</sequence>
<organism evidence="3 4">
    <name type="scientific">Microbacterium istanbulense</name>
    <dbReference type="NCBI Taxonomy" id="3122049"/>
    <lineage>
        <taxon>Bacteria</taxon>
        <taxon>Bacillati</taxon>
        <taxon>Actinomycetota</taxon>
        <taxon>Actinomycetes</taxon>
        <taxon>Micrococcales</taxon>
        <taxon>Microbacteriaceae</taxon>
        <taxon>Microbacterium</taxon>
    </lineage>
</organism>
<dbReference type="RefSeq" id="WP_337316801.1">
    <property type="nucleotide sequence ID" value="NZ_JBBDGN010000001.1"/>
</dbReference>
<dbReference type="SUPFAM" id="SSF51735">
    <property type="entry name" value="NAD(P)-binding Rossmann-fold domains"/>
    <property type="match status" value="1"/>
</dbReference>
<dbReference type="Pfam" id="PF03807">
    <property type="entry name" value="F420_oxidored"/>
    <property type="match status" value="1"/>
</dbReference>
<protein>
    <submittedName>
        <fullName evidence="3">NAD(P)-binding domain-containing protein</fullName>
    </submittedName>
</protein>
<dbReference type="PANTHER" id="PTHR14239:SF0">
    <property type="entry name" value="F420-DEPENDENT NADP REDUCTASE"/>
    <property type="match status" value="1"/>
</dbReference>
<dbReference type="InterPro" id="IPR028939">
    <property type="entry name" value="P5C_Rdtase_cat_N"/>
</dbReference>
<keyword evidence="1" id="KW-0560">Oxidoreductase</keyword>
<dbReference type="InterPro" id="IPR036291">
    <property type="entry name" value="NAD(P)-bd_dom_sf"/>
</dbReference>
<evidence type="ECO:0000313" key="4">
    <source>
        <dbReference type="Proteomes" id="UP001366085"/>
    </source>
</evidence>
<dbReference type="EMBL" id="JBBDGN010000001">
    <property type="protein sequence ID" value="MEJ1090437.1"/>
    <property type="molecule type" value="Genomic_DNA"/>
</dbReference>